<keyword evidence="4" id="KW-0744">Spermatogenesis</keyword>
<dbReference type="Pfam" id="PF00010">
    <property type="entry name" value="HLH"/>
    <property type="match status" value="1"/>
</dbReference>
<feature type="compositionally biased region" description="Basic residues" evidence="9">
    <location>
        <begin position="311"/>
        <end position="321"/>
    </location>
</feature>
<accession>A0AA88N966</accession>
<dbReference type="GO" id="GO:0030154">
    <property type="term" value="P:cell differentiation"/>
    <property type="evidence" value="ECO:0007669"/>
    <property type="project" value="UniProtKB-KW"/>
</dbReference>
<evidence type="ECO:0000256" key="4">
    <source>
        <dbReference type="ARBA" id="ARBA00022871"/>
    </source>
</evidence>
<dbReference type="InterPro" id="IPR039583">
    <property type="entry name" value="TCFL5/SOLH1/2"/>
</dbReference>
<evidence type="ECO:0000256" key="5">
    <source>
        <dbReference type="ARBA" id="ARBA00023015"/>
    </source>
</evidence>
<sequence>MPSFSPACKTAHASPLFREHEYDPMHILGTELGLMEMTEVEYTHLQQQANPAAAMAKDATGSTVVSPLTSTQAIDLSTSTAEHCLVMPGEKTPAYGDVPDHVLAKIKGDGSPDTNRDTSSLKRSKSARVCLEKRFTSMAAECIRPQDVQPTVLNNFLTVRQHSAESRDTVIHPHMQKWMKTDQANPFDVSSPYVGAVFNPVTNLCGQVIGHIPHIIEPSNHQGLFFPKSFSLNCKMIGTKPPYTSSSSQVGEQQLVNQQSEVATPAASSKHNHARKSQPSKATKASTETAGQTGKFTRKRAQRCALPNQRRERHNSKERERRKRIRLCCDKLNVLVPFCDSNTDKVTTLQWTTEYLRYINKTYGDTFKEEFQKLLTDGREIILKPSTSSGHDNQEANKT</sequence>
<keyword evidence="8" id="KW-0539">Nucleus</keyword>
<keyword evidence="2" id="KW-0217">Developmental protein</keyword>
<feature type="domain" description="BHLH" evidence="10">
    <location>
        <begin position="309"/>
        <end position="359"/>
    </location>
</feature>
<evidence type="ECO:0000313" key="12">
    <source>
        <dbReference type="Proteomes" id="UP001187415"/>
    </source>
</evidence>
<keyword evidence="3" id="KW-0221">Differentiation</keyword>
<evidence type="ECO:0000256" key="9">
    <source>
        <dbReference type="SAM" id="MobiDB-lite"/>
    </source>
</evidence>
<dbReference type="EMBL" id="JAUPFM010000005">
    <property type="protein sequence ID" value="KAK2851644.1"/>
    <property type="molecule type" value="Genomic_DNA"/>
</dbReference>
<keyword evidence="12" id="KW-1185">Reference proteome</keyword>
<dbReference type="SMART" id="SM00353">
    <property type="entry name" value="HLH"/>
    <property type="match status" value="1"/>
</dbReference>
<name>A0AA88N966_CHASR</name>
<evidence type="ECO:0000256" key="1">
    <source>
        <dbReference type="ARBA" id="ARBA00004123"/>
    </source>
</evidence>
<dbReference type="GO" id="GO:0005634">
    <property type="term" value="C:nucleus"/>
    <property type="evidence" value="ECO:0007669"/>
    <property type="project" value="UniProtKB-SubCell"/>
</dbReference>
<evidence type="ECO:0000256" key="8">
    <source>
        <dbReference type="ARBA" id="ARBA00023242"/>
    </source>
</evidence>
<evidence type="ECO:0000313" key="11">
    <source>
        <dbReference type="EMBL" id="KAK2851644.1"/>
    </source>
</evidence>
<dbReference type="SUPFAM" id="SSF47459">
    <property type="entry name" value="HLH, helix-loop-helix DNA-binding domain"/>
    <property type="match status" value="1"/>
</dbReference>
<dbReference type="InterPro" id="IPR011598">
    <property type="entry name" value="bHLH_dom"/>
</dbReference>
<dbReference type="Gene3D" id="4.10.280.10">
    <property type="entry name" value="Helix-loop-helix DNA-binding domain"/>
    <property type="match status" value="1"/>
</dbReference>
<dbReference type="PANTHER" id="PTHR15402:SF2">
    <property type="entry name" value="TRANSCRIPTION FACTOR LIKE 5"/>
    <property type="match status" value="1"/>
</dbReference>
<keyword evidence="6" id="KW-0238">DNA-binding</keyword>
<evidence type="ECO:0000256" key="7">
    <source>
        <dbReference type="ARBA" id="ARBA00023163"/>
    </source>
</evidence>
<evidence type="ECO:0000256" key="2">
    <source>
        <dbReference type="ARBA" id="ARBA00022473"/>
    </source>
</evidence>
<dbReference type="InterPro" id="IPR036638">
    <property type="entry name" value="HLH_DNA-bd_sf"/>
</dbReference>
<evidence type="ECO:0000256" key="3">
    <source>
        <dbReference type="ARBA" id="ARBA00022782"/>
    </source>
</evidence>
<protein>
    <recommendedName>
        <fullName evidence="10">BHLH domain-containing protein</fullName>
    </recommendedName>
</protein>
<reference evidence="11" key="1">
    <citation type="submission" date="2023-07" db="EMBL/GenBank/DDBJ databases">
        <title>Chromosome-level Genome Assembly of Striped Snakehead (Channa striata).</title>
        <authorList>
            <person name="Liu H."/>
        </authorList>
    </citation>
    <scope>NUCLEOTIDE SEQUENCE</scope>
    <source>
        <strain evidence="11">Gz</strain>
        <tissue evidence="11">Muscle</tissue>
    </source>
</reference>
<comment type="caution">
    <text evidence="11">The sequence shown here is derived from an EMBL/GenBank/DDBJ whole genome shotgun (WGS) entry which is preliminary data.</text>
</comment>
<dbReference type="PANTHER" id="PTHR15402">
    <property type="entry name" value="TRANSCRIPTION FACTOR-LIKE 5 PROTEIN"/>
    <property type="match status" value="1"/>
</dbReference>
<dbReference type="Proteomes" id="UP001187415">
    <property type="component" value="Unassembled WGS sequence"/>
</dbReference>
<gene>
    <name evidence="11" type="ORF">Q5P01_007920</name>
</gene>
<evidence type="ECO:0000256" key="6">
    <source>
        <dbReference type="ARBA" id="ARBA00023125"/>
    </source>
</evidence>
<keyword evidence="5" id="KW-0805">Transcription regulation</keyword>
<dbReference type="GO" id="GO:0000978">
    <property type="term" value="F:RNA polymerase II cis-regulatory region sequence-specific DNA binding"/>
    <property type="evidence" value="ECO:0007669"/>
    <property type="project" value="TreeGrafter"/>
</dbReference>
<dbReference type="GO" id="GO:0007283">
    <property type="term" value="P:spermatogenesis"/>
    <property type="evidence" value="ECO:0007669"/>
    <property type="project" value="UniProtKB-KW"/>
</dbReference>
<feature type="region of interest" description="Disordered" evidence="9">
    <location>
        <begin position="242"/>
        <end position="321"/>
    </location>
</feature>
<dbReference type="PROSITE" id="PS50888">
    <property type="entry name" value="BHLH"/>
    <property type="match status" value="1"/>
</dbReference>
<dbReference type="GO" id="GO:0000981">
    <property type="term" value="F:DNA-binding transcription factor activity, RNA polymerase II-specific"/>
    <property type="evidence" value="ECO:0007669"/>
    <property type="project" value="TreeGrafter"/>
</dbReference>
<proteinExistence type="predicted"/>
<dbReference type="FunFam" id="4.10.280.10:FF:000057">
    <property type="entry name" value="transcription factor-like 5 protein-like"/>
    <property type="match status" value="1"/>
</dbReference>
<feature type="compositionally biased region" description="Polar residues" evidence="9">
    <location>
        <begin position="242"/>
        <end position="269"/>
    </location>
</feature>
<comment type="subcellular location">
    <subcellularLocation>
        <location evidence="1">Nucleus</location>
    </subcellularLocation>
</comment>
<keyword evidence="7" id="KW-0804">Transcription</keyword>
<dbReference type="AlphaFoldDB" id="A0AA88N966"/>
<feature type="compositionally biased region" description="Polar residues" evidence="9">
    <location>
        <begin position="279"/>
        <end position="295"/>
    </location>
</feature>
<dbReference type="GO" id="GO:0046983">
    <property type="term" value="F:protein dimerization activity"/>
    <property type="evidence" value="ECO:0007669"/>
    <property type="project" value="InterPro"/>
</dbReference>
<evidence type="ECO:0000259" key="10">
    <source>
        <dbReference type="PROSITE" id="PS50888"/>
    </source>
</evidence>
<organism evidence="11 12">
    <name type="scientific">Channa striata</name>
    <name type="common">Snakehead murrel</name>
    <name type="synonym">Ophicephalus striatus</name>
    <dbReference type="NCBI Taxonomy" id="64152"/>
    <lineage>
        <taxon>Eukaryota</taxon>
        <taxon>Metazoa</taxon>
        <taxon>Chordata</taxon>
        <taxon>Craniata</taxon>
        <taxon>Vertebrata</taxon>
        <taxon>Euteleostomi</taxon>
        <taxon>Actinopterygii</taxon>
        <taxon>Neopterygii</taxon>
        <taxon>Teleostei</taxon>
        <taxon>Neoteleostei</taxon>
        <taxon>Acanthomorphata</taxon>
        <taxon>Anabantaria</taxon>
        <taxon>Anabantiformes</taxon>
        <taxon>Channoidei</taxon>
        <taxon>Channidae</taxon>
        <taxon>Channa</taxon>
    </lineage>
</organism>